<proteinExistence type="inferred from homology"/>
<dbReference type="EMBL" id="UZAK01033923">
    <property type="protein sequence ID" value="VDP41019.1"/>
    <property type="molecule type" value="Genomic_DNA"/>
</dbReference>
<dbReference type="FunFam" id="3.30.1460.20:FF:000002">
    <property type="entry name" value="Arp2/3 complex 34 kDa subunit"/>
    <property type="match status" value="1"/>
</dbReference>
<dbReference type="PANTHER" id="PTHR12058">
    <property type="entry name" value="ARP2/3 COMPLEX 34 KDA SUBUNIT"/>
    <property type="match status" value="1"/>
</dbReference>
<evidence type="ECO:0000256" key="6">
    <source>
        <dbReference type="SAM" id="Phobius"/>
    </source>
</evidence>
<dbReference type="GO" id="GO:0005885">
    <property type="term" value="C:Arp2/3 protein complex"/>
    <property type="evidence" value="ECO:0007669"/>
    <property type="project" value="InterPro"/>
</dbReference>
<dbReference type="GO" id="GO:0030041">
    <property type="term" value="P:actin filament polymerization"/>
    <property type="evidence" value="ECO:0007669"/>
    <property type="project" value="InterPro"/>
</dbReference>
<evidence type="ECO:0000313" key="8">
    <source>
        <dbReference type="Proteomes" id="UP000279833"/>
    </source>
</evidence>
<dbReference type="AlphaFoldDB" id="A0A183K6Q4"/>
<keyword evidence="6" id="KW-0472">Membrane</keyword>
<dbReference type="GO" id="GO:0051015">
    <property type="term" value="F:actin filament binding"/>
    <property type="evidence" value="ECO:0007669"/>
    <property type="project" value="TreeGrafter"/>
</dbReference>
<keyword evidence="3" id="KW-0963">Cytoplasm</keyword>
<dbReference type="Gene3D" id="3.30.1460.20">
    <property type="match status" value="2"/>
</dbReference>
<comment type="similarity">
    <text evidence="2">Belongs to the ARPC2 family.</text>
</comment>
<dbReference type="InterPro" id="IPR007188">
    <property type="entry name" value="ARPC2"/>
</dbReference>
<organism evidence="9">
    <name type="scientific">Schistosoma curassoni</name>
    <dbReference type="NCBI Taxonomy" id="6186"/>
    <lineage>
        <taxon>Eukaryota</taxon>
        <taxon>Metazoa</taxon>
        <taxon>Spiralia</taxon>
        <taxon>Lophotrochozoa</taxon>
        <taxon>Platyhelminthes</taxon>
        <taxon>Trematoda</taxon>
        <taxon>Digenea</taxon>
        <taxon>Strigeidida</taxon>
        <taxon>Schistosomatoidea</taxon>
        <taxon>Schistosomatidae</taxon>
        <taxon>Schistosoma</taxon>
    </lineage>
</organism>
<dbReference type="GO" id="GO:0034314">
    <property type="term" value="P:Arp2/3 complex-mediated actin nucleation"/>
    <property type="evidence" value="ECO:0007669"/>
    <property type="project" value="InterPro"/>
</dbReference>
<keyword evidence="6" id="KW-1133">Transmembrane helix</keyword>
<reference evidence="9" key="1">
    <citation type="submission" date="2016-06" db="UniProtKB">
        <authorList>
            <consortium name="WormBaseParasite"/>
        </authorList>
    </citation>
    <scope>IDENTIFICATION</scope>
</reference>
<sequence length="461" mass="52478">MVFPNDSLISDEIPCKSEEKMLNEPSHDQKPDVVSMDTDCSNDPLLCNDILIKFEGTISEESNLSVISNIICPHNAFVSCGKLVQCEAQVLNELVTSNVYPSQCEKYVLNEATSFITWEYEDPALFPVSRYDKIDYTVADFDSIVYTISNPNNDKKKILVSIFIKFFHELNEHGVNEVSNLLENYALYVLVREYGDFLSSAEPNQSVTLCIDLEKLPPDHNQLAHKCGLLKRNCMAAVFEKFFEYQIKSNVDSGSKRAVIHYRDDETMYVQALADRVTVIFSTTFKDPDDLLIGKVFMQEFTEVRRRLDRAPQVLYSHRVPPKELQGTDAVISDSVAYITFVLFPRHLSTESARNTTIDLIQTLRNYLHYHIKCSKAYMQMRMRAKTVEFLKVLNRAHIEHPTNTVINTNITTASGEPTPISPSVNKIGGIQSDNMYVIMFFCLCLCLCVCLSARSVFCFC</sequence>
<evidence type="ECO:0000256" key="2">
    <source>
        <dbReference type="ARBA" id="ARBA00007192"/>
    </source>
</evidence>
<evidence type="ECO:0000256" key="5">
    <source>
        <dbReference type="ARBA" id="ARBA00023212"/>
    </source>
</evidence>
<dbReference type="GO" id="GO:0005200">
    <property type="term" value="F:structural constituent of cytoskeleton"/>
    <property type="evidence" value="ECO:0007669"/>
    <property type="project" value="TreeGrafter"/>
</dbReference>
<evidence type="ECO:0000313" key="7">
    <source>
        <dbReference type="EMBL" id="VDP41019.1"/>
    </source>
</evidence>
<dbReference type="Pfam" id="PF04045">
    <property type="entry name" value="P34-Arc"/>
    <property type="match status" value="1"/>
</dbReference>
<dbReference type="STRING" id="6186.A0A183K6Q4"/>
<evidence type="ECO:0000256" key="1">
    <source>
        <dbReference type="ARBA" id="ARBA00004245"/>
    </source>
</evidence>
<keyword evidence="5" id="KW-0206">Cytoskeleton</keyword>
<dbReference type="Proteomes" id="UP000279833">
    <property type="component" value="Unassembled WGS sequence"/>
</dbReference>
<accession>A0A183K6Q4</accession>
<feature type="transmembrane region" description="Helical" evidence="6">
    <location>
        <begin position="436"/>
        <end position="458"/>
    </location>
</feature>
<keyword evidence="6" id="KW-0812">Transmembrane</keyword>
<keyword evidence="8" id="KW-1185">Reference proteome</keyword>
<name>A0A183K6Q4_9TREM</name>
<protein>
    <submittedName>
        <fullName evidence="9">Arp2/3 complex 34 kDa subunit</fullName>
    </submittedName>
</protein>
<gene>
    <name evidence="7" type="ORF">SCUD_LOCUS10679</name>
</gene>
<evidence type="ECO:0000313" key="9">
    <source>
        <dbReference type="WBParaSite" id="SCUD_0001067901-mRNA-1"/>
    </source>
</evidence>
<dbReference type="PANTHER" id="PTHR12058:SF0">
    <property type="entry name" value="ACTIN-RELATED PROTEIN 2_3 COMPLEX SUBUNIT 2"/>
    <property type="match status" value="1"/>
</dbReference>
<dbReference type="SUPFAM" id="SSF69645">
    <property type="entry name" value="Arp2/3 complex subunits"/>
    <property type="match status" value="2"/>
</dbReference>
<dbReference type="WBParaSite" id="SCUD_0001067901-mRNA-1">
    <property type="protein sequence ID" value="SCUD_0001067901-mRNA-1"/>
    <property type="gene ID" value="SCUD_0001067901"/>
</dbReference>
<reference evidence="7 8" key="2">
    <citation type="submission" date="2018-11" db="EMBL/GenBank/DDBJ databases">
        <authorList>
            <consortium name="Pathogen Informatics"/>
        </authorList>
    </citation>
    <scope>NUCLEOTIDE SEQUENCE [LARGE SCALE GENOMIC DNA]</scope>
    <source>
        <strain evidence="7">Dakar</strain>
        <strain evidence="8">Dakar, Senegal</strain>
    </source>
</reference>
<evidence type="ECO:0000256" key="4">
    <source>
        <dbReference type="ARBA" id="ARBA00023203"/>
    </source>
</evidence>
<comment type="subcellular location">
    <subcellularLocation>
        <location evidence="1">Cytoplasm</location>
        <location evidence="1">Cytoskeleton</location>
    </subcellularLocation>
</comment>
<evidence type="ECO:0000256" key="3">
    <source>
        <dbReference type="ARBA" id="ARBA00022490"/>
    </source>
</evidence>
<keyword evidence="4" id="KW-0009">Actin-binding</keyword>
<dbReference type="InterPro" id="IPR034666">
    <property type="entry name" value="ARPC2/4"/>
</dbReference>